<sequence length="202" mass="23161">MNHLAHVVLAGPDEGLRLGAFLGDHVKGREALSDLPPDWAAGVELHRCIDSFSDGHPAVLGLLERLESPWRRYGGVISDVLFDHMLTRYWSRFGPTDLVELGGQVDELLARHAERLPPRLVRFGAWARSRGLWWRYGERDMLEEIFFLLARRHGRSWPLSHGARLLDDHEAAIEEAFLELFPDLQARASEDRERLYSTWSSM</sequence>
<keyword evidence="2" id="KW-0378">Hydrolase</keyword>
<dbReference type="Proteomes" id="UP000260351">
    <property type="component" value="Unassembled WGS sequence"/>
</dbReference>
<dbReference type="InterPro" id="IPR007431">
    <property type="entry name" value="ACP_PD"/>
</dbReference>
<keyword evidence="6" id="KW-1185">Reference proteome</keyword>
<keyword evidence="4" id="KW-0276">Fatty acid metabolism</keyword>
<dbReference type="Pfam" id="PF04336">
    <property type="entry name" value="ACP_PD"/>
    <property type="match status" value="1"/>
</dbReference>
<evidence type="ECO:0000313" key="6">
    <source>
        <dbReference type="Proteomes" id="UP000260351"/>
    </source>
</evidence>
<dbReference type="PANTHER" id="PTHR38764:SF1">
    <property type="entry name" value="ACYL CARRIER PROTEIN PHOSPHODIESTERASE"/>
    <property type="match status" value="1"/>
</dbReference>
<dbReference type="AlphaFoldDB" id="A0A3E1K9H1"/>
<reference evidence="5 6" key="1">
    <citation type="submission" date="2018-08" db="EMBL/GenBank/DDBJ databases">
        <title>Wenzhouxiangella salilacus sp. nov., a novel bacterium isolated from a saline lake in Xinjiang Province, China.</title>
        <authorList>
            <person name="Han S."/>
        </authorList>
    </citation>
    <scope>NUCLEOTIDE SEQUENCE [LARGE SCALE GENOMIC DNA]</scope>
    <source>
        <strain evidence="5 6">XDB06</strain>
    </source>
</reference>
<organism evidence="5 6">
    <name type="scientific">Wenzhouxiangella sediminis</name>
    <dbReference type="NCBI Taxonomy" id="1792836"/>
    <lineage>
        <taxon>Bacteria</taxon>
        <taxon>Pseudomonadati</taxon>
        <taxon>Pseudomonadota</taxon>
        <taxon>Gammaproteobacteria</taxon>
        <taxon>Chromatiales</taxon>
        <taxon>Wenzhouxiangellaceae</taxon>
        <taxon>Wenzhouxiangella</taxon>
    </lineage>
</organism>
<comment type="caution">
    <text evidence="5">The sequence shown here is derived from an EMBL/GenBank/DDBJ whole genome shotgun (WGS) entry which is preliminary data.</text>
</comment>
<protein>
    <submittedName>
        <fullName evidence="5">DUF479 domain-containing protein</fullName>
    </submittedName>
</protein>
<gene>
    <name evidence="5" type="ORF">DZC52_06800</name>
</gene>
<name>A0A3E1K9H1_9GAMM</name>
<evidence type="ECO:0000256" key="1">
    <source>
        <dbReference type="ARBA" id="ARBA00022516"/>
    </source>
</evidence>
<proteinExistence type="predicted"/>
<accession>A0A3E1K9H1</accession>
<keyword evidence="4" id="KW-0275">Fatty acid biosynthesis</keyword>
<evidence type="ECO:0000256" key="2">
    <source>
        <dbReference type="ARBA" id="ARBA00022801"/>
    </source>
</evidence>
<evidence type="ECO:0000313" key="5">
    <source>
        <dbReference type="EMBL" id="RFF30750.1"/>
    </source>
</evidence>
<dbReference type="PANTHER" id="PTHR38764">
    <property type="entry name" value="ACYL CARRIER PROTEIN PHOSPHODIESTERASE"/>
    <property type="match status" value="1"/>
</dbReference>
<dbReference type="RefSeq" id="WP_116650379.1">
    <property type="nucleotide sequence ID" value="NZ_QUZK01000032.1"/>
</dbReference>
<evidence type="ECO:0000256" key="3">
    <source>
        <dbReference type="ARBA" id="ARBA00023098"/>
    </source>
</evidence>
<dbReference type="GO" id="GO:0006633">
    <property type="term" value="P:fatty acid biosynthetic process"/>
    <property type="evidence" value="ECO:0007669"/>
    <property type="project" value="UniProtKB-KW"/>
</dbReference>
<dbReference type="OrthoDB" id="8442777at2"/>
<dbReference type="EMBL" id="QUZK01000032">
    <property type="protein sequence ID" value="RFF30750.1"/>
    <property type="molecule type" value="Genomic_DNA"/>
</dbReference>
<dbReference type="GO" id="GO:0008770">
    <property type="term" value="F:[acyl-carrier-protein] phosphodiesterase activity"/>
    <property type="evidence" value="ECO:0007669"/>
    <property type="project" value="InterPro"/>
</dbReference>
<keyword evidence="1" id="KW-0444">Lipid biosynthesis</keyword>
<keyword evidence="3" id="KW-0443">Lipid metabolism</keyword>
<evidence type="ECO:0000256" key="4">
    <source>
        <dbReference type="ARBA" id="ARBA00023160"/>
    </source>
</evidence>